<organism evidence="1 2">
    <name type="scientific">Brachionus plicatilis</name>
    <name type="common">Marine rotifer</name>
    <name type="synonym">Brachionus muelleri</name>
    <dbReference type="NCBI Taxonomy" id="10195"/>
    <lineage>
        <taxon>Eukaryota</taxon>
        <taxon>Metazoa</taxon>
        <taxon>Spiralia</taxon>
        <taxon>Gnathifera</taxon>
        <taxon>Rotifera</taxon>
        <taxon>Eurotatoria</taxon>
        <taxon>Monogononta</taxon>
        <taxon>Pseudotrocha</taxon>
        <taxon>Ploima</taxon>
        <taxon>Brachionidae</taxon>
        <taxon>Brachionus</taxon>
    </lineage>
</organism>
<dbReference type="Proteomes" id="UP000276133">
    <property type="component" value="Unassembled WGS sequence"/>
</dbReference>
<dbReference type="AlphaFoldDB" id="A0A3M7RVM6"/>
<accession>A0A3M7RVM6</accession>
<keyword evidence="2" id="KW-1185">Reference proteome</keyword>
<comment type="caution">
    <text evidence="1">The sequence shown here is derived from an EMBL/GenBank/DDBJ whole genome shotgun (WGS) entry which is preliminary data.</text>
</comment>
<evidence type="ECO:0000313" key="2">
    <source>
        <dbReference type="Proteomes" id="UP000276133"/>
    </source>
</evidence>
<proteinExistence type="predicted"/>
<protein>
    <submittedName>
        <fullName evidence="1">KRAB-A domain-containing 2-like</fullName>
    </submittedName>
</protein>
<name>A0A3M7RVM6_BRAPC</name>
<dbReference type="EMBL" id="REGN01002515">
    <property type="protein sequence ID" value="RNA27634.1"/>
    <property type="molecule type" value="Genomic_DNA"/>
</dbReference>
<evidence type="ECO:0000313" key="1">
    <source>
        <dbReference type="EMBL" id="RNA27634.1"/>
    </source>
</evidence>
<reference evidence="1 2" key="1">
    <citation type="journal article" date="2018" name="Sci. Rep.">
        <title>Genomic signatures of local adaptation to the degree of environmental predictability in rotifers.</title>
        <authorList>
            <person name="Franch-Gras L."/>
            <person name="Hahn C."/>
            <person name="Garcia-Roger E.M."/>
            <person name="Carmona M.J."/>
            <person name="Serra M."/>
            <person name="Gomez A."/>
        </authorList>
    </citation>
    <scope>NUCLEOTIDE SEQUENCE [LARGE SCALE GENOMIC DNA]</scope>
    <source>
        <strain evidence="1">HYR1</strain>
    </source>
</reference>
<sequence length="340" mass="39254">MLRLEPSRPLAFRVSTKGNNTYTKLNVFTAYLFICTRLVNQSGSTNYFLCRNRQSNSRKVYTRQNLEQKIKSLLEAKSNPNTKNQSDYYLLKKYQLFEISGVMRLISKYRAWWSKQNESELKSDFSWSLYMSKSLKKCLEREEVLKEKWVLEEKEDAEEVEVVNPTTKISKIEKNAINIAQIESNCSENLKQNAEKMAQQHVHKLGQAKVGDKVQVPVPDVDRGPADLLNILAYITKINSKNMTYQLATKYGIIADWHTRNKFHICKQKLLNIESLDLSCEKTLREINSLHSICGGHGILKCNCSGKCERNCSSKKSNVLCNSKCHKGQLNINFYVFKIQ</sequence>
<gene>
    <name evidence="1" type="ORF">BpHYR1_014769</name>
</gene>